<accession>A0ABQ0DBZ0</accession>
<evidence type="ECO:0000313" key="1">
    <source>
        <dbReference type="EMBL" id="GAB1220363.1"/>
    </source>
</evidence>
<name>A0ABQ0DBZ0_9EUKA</name>
<organism evidence="1 2">
    <name type="scientific">Entamoeba nuttalli</name>
    <dbReference type="NCBI Taxonomy" id="412467"/>
    <lineage>
        <taxon>Eukaryota</taxon>
        <taxon>Amoebozoa</taxon>
        <taxon>Evosea</taxon>
        <taxon>Archamoebae</taxon>
        <taxon>Mastigamoebida</taxon>
        <taxon>Entamoebidae</taxon>
        <taxon>Entamoeba</taxon>
    </lineage>
</organism>
<gene>
    <name evidence="1" type="ORF">ENUP19_0052G0017</name>
</gene>
<dbReference type="EMBL" id="BAAFRS010000052">
    <property type="protein sequence ID" value="GAB1220363.1"/>
    <property type="molecule type" value="Genomic_DNA"/>
</dbReference>
<evidence type="ECO:0000313" key="2">
    <source>
        <dbReference type="Proteomes" id="UP001628156"/>
    </source>
</evidence>
<dbReference type="Proteomes" id="UP001628156">
    <property type="component" value="Unassembled WGS sequence"/>
</dbReference>
<comment type="caution">
    <text evidence="1">The sequence shown here is derived from an EMBL/GenBank/DDBJ whole genome shotgun (WGS) entry which is preliminary data.</text>
</comment>
<reference evidence="1 2" key="1">
    <citation type="journal article" date="2019" name="PLoS Negl. Trop. Dis.">
        <title>Whole genome sequencing of Entamoeba nuttalli reveals mammalian host-related molecular signatures and a novel octapeptide-repeat surface protein.</title>
        <authorList>
            <person name="Tanaka M."/>
            <person name="Makiuchi T."/>
            <person name="Komiyama T."/>
            <person name="Shiina T."/>
            <person name="Osaki K."/>
            <person name="Tachibana H."/>
        </authorList>
    </citation>
    <scope>NUCLEOTIDE SEQUENCE [LARGE SCALE GENOMIC DNA]</scope>
    <source>
        <strain evidence="1 2">P19-061405</strain>
    </source>
</reference>
<protein>
    <submittedName>
        <fullName evidence="1">Uncharacterized protein</fullName>
    </submittedName>
</protein>
<proteinExistence type="predicted"/>
<sequence length="875" mass="102639">MELRDQPIVYFENSRVEEEYPSGTINGFSKEGEMYYRIEGKRIEIYSKESKINKISIECQSEIISAISIDTGIENGIVIVMENTIGIIKNNGGEVINYYIEGAYKVFKEVKIGNDKNYYYFIVVTKPFSIKLVRISCFGKIGRRIEKKLSIKEMEESNEEATYCEVSYPTFTSKPSYMKGASDSRPYIEVSESGRKPFPNIFYLEEFVPTFISIGRTEKDIIVIVGGNDGLMFGYQVNTPKLIFSIQIASEKHCAIEKIMYSIGKEYQKNYITGILYGGNTTEIYFFGIDERYGLEYKDLMVYENYRFLAGKSHEGRERITTIIVYDKGKKQVMQSIFDSEGRNLSNNKTGIEVTEPIGCVEEREYEEEFEGYEKYKGKGKDIYYPSYIEIMGKKEWSSVICTSPGFERIVQCIRLLPCLIFGRGDEECISYYTDSINMGYSLPEYKESATFITEALQILIGTGNIGILIEELEERSEENRVNQVILDFFRIYYEDINKEVKERIMSDENIDRIFLQEVEEKLAIVKTIFLKINEETNILDRIEQNLYGIRYYLPIIQYVGELRQKEIIKVNGTLITPMINLFMEGSIYPVGIDLMIIHLMNNRIYPSYQLYLNYLFIIHGLNEYIEDIPAFCELPEIPNIARLLVAFDSEEYKYFYDTMRVNVELRESIITDIIPVVFRYYEKVIITKPNKYIDTLVTLIDNIESFHLYIGYLIGRNEFGKAMNSICRFHGRFNSSTEIFLETVKYLFEKINEKNKLEGYMEVIYNTTWEHYFMIYCLKSESQKDIIGIFNYFLKIEDIYSSSLLYVYLHQYLWINTPIIYQLEQKFQEFVRNRNLNEQCQIQTLLQDQKQLDLFINGDKEISLGMVAREHFDE</sequence>
<keyword evidence="2" id="KW-1185">Reference proteome</keyword>